<dbReference type="EMBL" id="BONJ01000030">
    <property type="protein sequence ID" value="GIG17309.1"/>
    <property type="molecule type" value="Genomic_DNA"/>
</dbReference>
<organism evidence="1 2">
    <name type="scientific">Catellatospora methionotrophica</name>
    <dbReference type="NCBI Taxonomy" id="121620"/>
    <lineage>
        <taxon>Bacteria</taxon>
        <taxon>Bacillati</taxon>
        <taxon>Actinomycetota</taxon>
        <taxon>Actinomycetes</taxon>
        <taxon>Micromonosporales</taxon>
        <taxon>Micromonosporaceae</taxon>
        <taxon>Catellatospora</taxon>
    </lineage>
</organism>
<dbReference type="SUPFAM" id="SSF48452">
    <property type="entry name" value="TPR-like"/>
    <property type="match status" value="1"/>
</dbReference>
<dbReference type="AlphaFoldDB" id="A0A8J3LEN5"/>
<evidence type="ECO:0000313" key="1">
    <source>
        <dbReference type="EMBL" id="GIG17309.1"/>
    </source>
</evidence>
<keyword evidence="2" id="KW-1185">Reference proteome</keyword>
<accession>A0A8J3LEN5</accession>
<comment type="caution">
    <text evidence="1">The sequence shown here is derived from an EMBL/GenBank/DDBJ whole genome shotgun (WGS) entry which is preliminary data.</text>
</comment>
<evidence type="ECO:0000313" key="2">
    <source>
        <dbReference type="Proteomes" id="UP000660339"/>
    </source>
</evidence>
<dbReference type="Gene3D" id="1.25.40.10">
    <property type="entry name" value="Tetratricopeptide repeat domain"/>
    <property type="match status" value="1"/>
</dbReference>
<proteinExistence type="predicted"/>
<name>A0A8J3LEN5_9ACTN</name>
<gene>
    <name evidence="1" type="ORF">Cme02nite_56410</name>
</gene>
<dbReference type="Proteomes" id="UP000660339">
    <property type="component" value="Unassembled WGS sequence"/>
</dbReference>
<dbReference type="InterPro" id="IPR011990">
    <property type="entry name" value="TPR-like_helical_dom_sf"/>
</dbReference>
<reference evidence="1" key="1">
    <citation type="submission" date="2021-01" db="EMBL/GenBank/DDBJ databases">
        <title>Whole genome shotgun sequence of Catellatospora methionotrophica NBRC 14553.</title>
        <authorList>
            <person name="Komaki H."/>
            <person name="Tamura T."/>
        </authorList>
    </citation>
    <scope>NUCLEOTIDE SEQUENCE</scope>
    <source>
        <strain evidence="1">NBRC 14553</strain>
    </source>
</reference>
<sequence length="529" mass="58509">MSWPGAAEVIMGRVGDDREPNDQLYCARTRLLSLTGSGLPMSRQELADRVNVYLYGSSRQEIASGVDAKYIGKLERGVYRWPNELYRQAFRHVLKVSTDGEIGFYVARPQRKQLVMVSSPGIDGGYSSNIMSMSNAEMMNAPDGTDWPMWFAMKLAHAISIIHNLTGEHTETLQTLLHQEILMFDASAPSGARFVFDTSRRQALITLATLPLSFGIPRGGSDVGATEMFLAHCGASLTACWHLLKGSDLETVDRLLNGYLMQLELVARKPSKYQGTAARLASQGHRVSGIIALHRNHLRAREHHCNQAVKYAELTNDIPSQVSALISLASTYFYESDPVRAAHTYERALIFDAGMSPLQRSRTRAELSVVYGQLGQERQTLESAELAEALFPDQPEHDPSYLYAEFTRASLTLEQGLAFAALAQRCPTRGYQQTAADVFSRIEQASPSAVPARIKYEIINHQASTAVLLGDMDAFAGYLHQGVEGALLLGSKQRRKEIHTAWRLAADTWPNEPRLKALGQDVIPTLTAD</sequence>
<protein>
    <submittedName>
        <fullName evidence="1">Uncharacterized protein</fullName>
    </submittedName>
</protein>